<dbReference type="Proteomes" id="UP000257109">
    <property type="component" value="Unassembled WGS sequence"/>
</dbReference>
<organism evidence="2 3">
    <name type="scientific">Mucuna pruriens</name>
    <name type="common">Velvet bean</name>
    <name type="synonym">Dolichos pruriens</name>
    <dbReference type="NCBI Taxonomy" id="157652"/>
    <lineage>
        <taxon>Eukaryota</taxon>
        <taxon>Viridiplantae</taxon>
        <taxon>Streptophyta</taxon>
        <taxon>Embryophyta</taxon>
        <taxon>Tracheophyta</taxon>
        <taxon>Spermatophyta</taxon>
        <taxon>Magnoliopsida</taxon>
        <taxon>eudicotyledons</taxon>
        <taxon>Gunneridae</taxon>
        <taxon>Pentapetalae</taxon>
        <taxon>rosids</taxon>
        <taxon>fabids</taxon>
        <taxon>Fabales</taxon>
        <taxon>Fabaceae</taxon>
        <taxon>Papilionoideae</taxon>
        <taxon>50 kb inversion clade</taxon>
        <taxon>NPAAA clade</taxon>
        <taxon>indigoferoid/millettioid clade</taxon>
        <taxon>Phaseoleae</taxon>
        <taxon>Mucuna</taxon>
    </lineage>
</organism>
<dbReference type="AlphaFoldDB" id="A0A371F440"/>
<name>A0A371F440_MUCPR</name>
<keyword evidence="3" id="KW-1185">Reference proteome</keyword>
<reference evidence="2" key="1">
    <citation type="submission" date="2018-05" db="EMBL/GenBank/DDBJ databases">
        <title>Draft genome of Mucuna pruriens seed.</title>
        <authorList>
            <person name="Nnadi N.E."/>
            <person name="Vos R."/>
            <person name="Hasami M.H."/>
            <person name="Devisetty U.K."/>
            <person name="Aguiy J.C."/>
        </authorList>
    </citation>
    <scope>NUCLEOTIDE SEQUENCE [LARGE SCALE GENOMIC DNA]</scope>
    <source>
        <strain evidence="2">JCA_2017</strain>
    </source>
</reference>
<dbReference type="EMBL" id="QJKJ01010669">
    <property type="protein sequence ID" value="RDX73067.1"/>
    <property type="molecule type" value="Genomic_DNA"/>
</dbReference>
<sequence length="197" mass="22172">MEEKEMMVSTPLPIEYVEGDEEALETSFKALEIVGTTSAEGVKGIPIPSKATIMAAKILINNDFEPDTKVSSQISNATFTSDDACKPSRQEEEEETEEETLRELKSEGKGVKEIRVGKQIPPAVKQGLTELLWEYADILRDMPELDTTIVKHKLPLNLDAILVRQQLRRMKPKVTLKIKEEVEKQWNASFLAVAEYP</sequence>
<feature type="non-terminal residue" evidence="2">
    <location>
        <position position="1"/>
    </location>
</feature>
<accession>A0A371F440</accession>
<proteinExistence type="predicted"/>
<evidence type="ECO:0000313" key="3">
    <source>
        <dbReference type="Proteomes" id="UP000257109"/>
    </source>
</evidence>
<gene>
    <name evidence="2" type="ORF">CR513_47370</name>
</gene>
<protein>
    <submittedName>
        <fullName evidence="2">Uncharacterized protein</fullName>
    </submittedName>
</protein>
<evidence type="ECO:0000256" key="1">
    <source>
        <dbReference type="SAM" id="MobiDB-lite"/>
    </source>
</evidence>
<dbReference type="OrthoDB" id="1741399at2759"/>
<comment type="caution">
    <text evidence="2">The sequence shown here is derived from an EMBL/GenBank/DDBJ whole genome shotgun (WGS) entry which is preliminary data.</text>
</comment>
<evidence type="ECO:0000313" key="2">
    <source>
        <dbReference type="EMBL" id="RDX73067.1"/>
    </source>
</evidence>
<feature type="region of interest" description="Disordered" evidence="1">
    <location>
        <begin position="75"/>
        <end position="107"/>
    </location>
</feature>